<comment type="caution">
    <text evidence="1">The sequence shown here is derived from an EMBL/GenBank/DDBJ whole genome shotgun (WGS) entry which is preliminary data.</text>
</comment>
<evidence type="ECO:0000313" key="1">
    <source>
        <dbReference type="EMBL" id="MED6284035.1"/>
    </source>
</evidence>
<keyword evidence="2" id="KW-1185">Reference proteome</keyword>
<accession>A0ABU7EB65</accession>
<reference evidence="1 2" key="1">
    <citation type="submission" date="2021-06" db="EMBL/GenBank/DDBJ databases">
        <authorList>
            <person name="Palmer J.M."/>
        </authorList>
    </citation>
    <scope>NUCLEOTIDE SEQUENCE [LARGE SCALE GENOMIC DNA]</scope>
    <source>
        <strain evidence="1 2">CL_MEX2019</strain>
        <tissue evidence="1">Muscle</tissue>
    </source>
</reference>
<name>A0ABU7EB65_9TELE</name>
<sequence length="161" mass="18866">MSNFNKRKEDIGFKFGLYALKTWGIQSNQNLEFFSMFRGRGWTYLPKNSNSYNFLSKRLDETRLGMIDPLWVHNDAMLPFADIIKALPSENRKSLFSLGKVPSLTLLTQSTSYCVRRQITSWSNVIWNTETVLQRVWPWWHSEVTHHAVAVRLALIFTYIS</sequence>
<dbReference type="Proteomes" id="UP001352852">
    <property type="component" value="Unassembled WGS sequence"/>
</dbReference>
<evidence type="ECO:0000313" key="2">
    <source>
        <dbReference type="Proteomes" id="UP001352852"/>
    </source>
</evidence>
<dbReference type="EMBL" id="JAHUTJ010050347">
    <property type="protein sequence ID" value="MED6284035.1"/>
    <property type="molecule type" value="Genomic_DNA"/>
</dbReference>
<protein>
    <submittedName>
        <fullName evidence="1">Uncharacterized protein</fullName>
    </submittedName>
</protein>
<gene>
    <name evidence="1" type="ORF">CHARACLAT_015145</name>
</gene>
<proteinExistence type="predicted"/>
<organism evidence="1 2">
    <name type="scientific">Characodon lateralis</name>
    <dbReference type="NCBI Taxonomy" id="208331"/>
    <lineage>
        <taxon>Eukaryota</taxon>
        <taxon>Metazoa</taxon>
        <taxon>Chordata</taxon>
        <taxon>Craniata</taxon>
        <taxon>Vertebrata</taxon>
        <taxon>Euteleostomi</taxon>
        <taxon>Actinopterygii</taxon>
        <taxon>Neopterygii</taxon>
        <taxon>Teleostei</taxon>
        <taxon>Neoteleostei</taxon>
        <taxon>Acanthomorphata</taxon>
        <taxon>Ovalentaria</taxon>
        <taxon>Atherinomorphae</taxon>
        <taxon>Cyprinodontiformes</taxon>
        <taxon>Goodeidae</taxon>
        <taxon>Characodon</taxon>
    </lineage>
</organism>